<sequence length="169" mass="18301">MTAPFSSAFVASIKEATLKAINTIRTFDVAASFTRVQKTQLSGYVNKSQPSVVPLDVAIDLDQAAHQFSGHAPILMVYAESLGYVAIPLHVGPGDFGQDMSEFAVTSGDVLGTAVRILEDGRIDPHEAHEIAPKLMQGKHILERALARLHQVQKENQPYIVSDREAAHG</sequence>
<reference evidence="1 2" key="1">
    <citation type="submission" date="2014-06" db="EMBL/GenBank/DDBJ databases">
        <authorList>
            <person name="Ju J."/>
            <person name="Zhang J."/>
        </authorList>
    </citation>
    <scope>NUCLEOTIDE SEQUENCE [LARGE SCALE GENOMIC DNA]</scope>
    <source>
        <strain evidence="1">DmL_050</strain>
    </source>
</reference>
<proteinExistence type="predicted"/>
<evidence type="ECO:0000313" key="1">
    <source>
        <dbReference type="EMBL" id="OUL65963.1"/>
    </source>
</evidence>
<comment type="caution">
    <text evidence="1">The sequence shown here is derived from an EMBL/GenBank/DDBJ whole genome shotgun (WGS) entry which is preliminary data.</text>
</comment>
<name>A0A252EI88_9PROT</name>
<evidence type="ECO:0000313" key="2">
    <source>
        <dbReference type="Proteomes" id="UP000195072"/>
    </source>
</evidence>
<gene>
    <name evidence="1" type="ORF">HK16_12590</name>
</gene>
<dbReference type="EMBL" id="JOOZ01000044">
    <property type="protein sequence ID" value="OUL65963.1"/>
    <property type="molecule type" value="Genomic_DNA"/>
</dbReference>
<dbReference type="AlphaFoldDB" id="A0A252EI88"/>
<organism evidence="1 2">
    <name type="scientific">Acetobacter senegalensis</name>
    <dbReference type="NCBI Taxonomy" id="446692"/>
    <lineage>
        <taxon>Bacteria</taxon>
        <taxon>Pseudomonadati</taxon>
        <taxon>Pseudomonadota</taxon>
        <taxon>Alphaproteobacteria</taxon>
        <taxon>Acetobacterales</taxon>
        <taxon>Acetobacteraceae</taxon>
        <taxon>Acetobacter</taxon>
    </lineage>
</organism>
<protein>
    <submittedName>
        <fullName evidence="1">Uncharacterized protein</fullName>
    </submittedName>
</protein>
<dbReference type="Proteomes" id="UP000195072">
    <property type="component" value="Unassembled WGS sequence"/>
</dbReference>
<accession>A0A252EI88</accession>
<dbReference type="RefSeq" id="WP_086897753.1">
    <property type="nucleotide sequence ID" value="NZ_JOOZ01000044.1"/>
</dbReference>